<feature type="zinc finger region" description="C3H1-type" evidence="6">
    <location>
        <begin position="223"/>
        <end position="251"/>
    </location>
</feature>
<feature type="region of interest" description="Disordered" evidence="7">
    <location>
        <begin position="22"/>
        <end position="136"/>
    </location>
</feature>
<keyword evidence="5 6" id="KW-0862">Zinc</keyword>
<keyword evidence="1" id="KW-0597">Phosphoprotein</keyword>
<feature type="compositionally biased region" description="Basic residues" evidence="7">
    <location>
        <begin position="744"/>
        <end position="758"/>
    </location>
</feature>
<dbReference type="GO" id="GO:0003723">
    <property type="term" value="F:RNA binding"/>
    <property type="evidence" value="ECO:0007669"/>
    <property type="project" value="InterPro"/>
</dbReference>
<dbReference type="Gene3D" id="4.10.1000.10">
    <property type="entry name" value="Zinc finger, CCCH-type"/>
    <property type="match status" value="1"/>
</dbReference>
<feature type="compositionally biased region" description="Basic and acidic residues" evidence="7">
    <location>
        <begin position="75"/>
        <end position="86"/>
    </location>
</feature>
<dbReference type="GO" id="GO:0045892">
    <property type="term" value="P:negative regulation of DNA-templated transcription"/>
    <property type="evidence" value="ECO:0007669"/>
    <property type="project" value="InterPro"/>
</dbReference>
<dbReference type="SUPFAM" id="SSF90229">
    <property type="entry name" value="CCCH zinc finger"/>
    <property type="match status" value="2"/>
</dbReference>
<feature type="compositionally biased region" description="Polar residues" evidence="7">
    <location>
        <begin position="519"/>
        <end position="547"/>
    </location>
</feature>
<evidence type="ECO:0000256" key="4">
    <source>
        <dbReference type="ARBA" id="ARBA00022771"/>
    </source>
</evidence>
<feature type="zinc finger region" description="C3H1-type" evidence="6">
    <location>
        <begin position="200"/>
        <end position="222"/>
    </location>
</feature>
<dbReference type="InterPro" id="IPR054361">
    <property type="entry name" value="Znf-CCCH_ZC3H4/6/8"/>
</dbReference>
<dbReference type="SMART" id="SM00356">
    <property type="entry name" value="ZnF_C3H1"/>
    <property type="match status" value="3"/>
</dbReference>
<keyword evidence="3" id="KW-0677">Repeat</keyword>
<evidence type="ECO:0000256" key="7">
    <source>
        <dbReference type="SAM" id="MobiDB-lite"/>
    </source>
</evidence>
<evidence type="ECO:0000313" key="9">
    <source>
        <dbReference type="Ensembl" id="ENSOSIP00000044112.1"/>
    </source>
</evidence>
<dbReference type="AlphaFoldDB" id="A0A8C7ZMJ3"/>
<feature type="region of interest" description="Disordered" evidence="7">
    <location>
        <begin position="272"/>
        <end position="343"/>
    </location>
</feature>
<keyword evidence="10" id="KW-1185">Reference proteome</keyword>
<dbReference type="InterPro" id="IPR036855">
    <property type="entry name" value="Znf_CCCH_sf"/>
</dbReference>
<feature type="compositionally biased region" description="Low complexity" evidence="7">
    <location>
        <begin position="115"/>
        <end position="131"/>
    </location>
</feature>
<dbReference type="InterPro" id="IPR045124">
    <property type="entry name" value="Su(sable)-like"/>
</dbReference>
<keyword evidence="2 6" id="KW-0479">Metal-binding</keyword>
<dbReference type="PANTHER" id="PTHR13119">
    <property type="entry name" value="ZINC FINGER CCCH DOMAIN-CONTAINING PROTEI"/>
    <property type="match status" value="1"/>
</dbReference>
<feature type="region of interest" description="Disordered" evidence="7">
    <location>
        <begin position="711"/>
        <end position="766"/>
    </location>
</feature>
<feature type="region of interest" description="Disordered" evidence="7">
    <location>
        <begin position="374"/>
        <end position="400"/>
    </location>
</feature>
<feature type="compositionally biased region" description="Polar residues" evidence="7">
    <location>
        <begin position="601"/>
        <end position="616"/>
    </location>
</feature>
<accession>A0A8C7ZMJ3</accession>
<evidence type="ECO:0000256" key="1">
    <source>
        <dbReference type="ARBA" id="ARBA00022553"/>
    </source>
</evidence>
<feature type="compositionally biased region" description="Polar residues" evidence="7">
    <location>
        <begin position="659"/>
        <end position="686"/>
    </location>
</feature>
<feature type="compositionally biased region" description="Polar residues" evidence="7">
    <location>
        <begin position="442"/>
        <end position="470"/>
    </location>
</feature>
<dbReference type="GeneTree" id="ENSGT00940000157396"/>
<dbReference type="GO" id="GO:0008270">
    <property type="term" value="F:zinc ion binding"/>
    <property type="evidence" value="ECO:0007669"/>
    <property type="project" value="UniProtKB-KW"/>
</dbReference>
<evidence type="ECO:0000256" key="6">
    <source>
        <dbReference type="PROSITE-ProRule" id="PRU00723"/>
    </source>
</evidence>
<feature type="compositionally biased region" description="Polar residues" evidence="7">
    <location>
        <begin position="278"/>
        <end position="289"/>
    </location>
</feature>
<dbReference type="GO" id="GO:0005634">
    <property type="term" value="C:nucleus"/>
    <property type="evidence" value="ECO:0007669"/>
    <property type="project" value="TreeGrafter"/>
</dbReference>
<feature type="domain" description="C3H1-type" evidence="8">
    <location>
        <begin position="223"/>
        <end position="251"/>
    </location>
</feature>
<evidence type="ECO:0000313" key="10">
    <source>
        <dbReference type="Proteomes" id="UP000694383"/>
    </source>
</evidence>
<feature type="domain" description="C3H1-type" evidence="8">
    <location>
        <begin position="175"/>
        <end position="197"/>
    </location>
</feature>
<feature type="region of interest" description="Disordered" evidence="7">
    <location>
        <begin position="789"/>
        <end position="818"/>
    </location>
</feature>
<evidence type="ECO:0000256" key="3">
    <source>
        <dbReference type="ARBA" id="ARBA00022737"/>
    </source>
</evidence>
<reference evidence="9" key="1">
    <citation type="submission" date="2025-08" db="UniProtKB">
        <authorList>
            <consortium name="Ensembl"/>
        </authorList>
    </citation>
    <scope>IDENTIFICATION</scope>
</reference>
<feature type="domain" description="C3H1-type" evidence="8">
    <location>
        <begin position="200"/>
        <end position="222"/>
    </location>
</feature>
<evidence type="ECO:0000256" key="5">
    <source>
        <dbReference type="ARBA" id="ARBA00022833"/>
    </source>
</evidence>
<feature type="region of interest" description="Disordered" evidence="7">
    <location>
        <begin position="442"/>
        <end position="699"/>
    </location>
</feature>
<name>A0A8C7ZMJ3_9TELE</name>
<evidence type="ECO:0000256" key="2">
    <source>
        <dbReference type="ARBA" id="ARBA00022723"/>
    </source>
</evidence>
<protein>
    <recommendedName>
        <fullName evidence="8">C3H1-type domain-containing protein</fullName>
    </recommendedName>
</protein>
<dbReference type="PANTHER" id="PTHR13119:SF23">
    <property type="entry name" value="ZINC FINGER CCCH DOMAIN-CONTAINING PROTEIN 4"/>
    <property type="match status" value="1"/>
</dbReference>
<dbReference type="Ensembl" id="ENSOSIT00000046415.1">
    <property type="protein sequence ID" value="ENSOSIP00000044112.1"/>
    <property type="gene ID" value="ENSOSIG00000021122.1"/>
</dbReference>
<keyword evidence="4 6" id="KW-0863">Zinc-finger</keyword>
<dbReference type="Pfam" id="PF22623">
    <property type="entry name" value="zf-CCCH_9"/>
    <property type="match status" value="1"/>
</dbReference>
<reference evidence="9" key="2">
    <citation type="submission" date="2025-09" db="UniProtKB">
        <authorList>
            <consortium name="Ensembl"/>
        </authorList>
    </citation>
    <scope>IDENTIFICATION</scope>
</reference>
<feature type="zinc finger region" description="C3H1-type" evidence="6">
    <location>
        <begin position="175"/>
        <end position="197"/>
    </location>
</feature>
<feature type="compositionally biased region" description="Pro residues" evidence="7">
    <location>
        <begin position="292"/>
        <end position="301"/>
    </location>
</feature>
<sequence>MAFANLFSGLPRFNEAVKAPCQVDSTNRCGTEGGERKRKAQKQPGSGVTKRRHQTNTSGDAFKDSHAKNKYHQSRGSERHAEEMRRGQKGKPQNHGSKHHKGPPEKSHYSHKQQRNSWNGPRWNNGRGRNNNWEDRKHMPRKWERSRNDFAQEKPVFMSEEFKEQNALEVDGRLLCRHFLRGQCVKADTCQLEHVQSCNDLIKAVCKFYVVGCCIKGESCPYMHKSFPCKYFHQRGKCLQQDSCRFSHEPLTDLTKKLLDEAIKRDMEIWEERKKSEQGSSGEPANVNKSEFPPPNDPPDIPVELLRPSFYNSADVEEQTSVGQNEEPDSGSEADPPHCPSLSSLEQKEPVCYSVEAVLGPQLFKPLFSFYTKPQSQEATSPSVPPSSSETPSSSVNPMEAPYSVDAVLRSFKSMEGSELVDNTKSVLQEILPKEITDRPFWSQNQQLKENATSQMKTSQDGMLESSSSLPFAYRNSHLPKVTSPTESSPKHPPKLKPHVSVLQPDFLSLMKRSVGVRGSNSGPATSSAQAKASETPHQPQNTQSNLKLDPSSETRDGFSQQSLFSGRFVGVTDGAMPKPACGKAPSDLQGFNKPKRSLETKGTPTSNVSFLSSFASPLGGRSQHLAPHPTPPPCRPLPARDTRPTRALPLPCRVSVDAKQTPQKMESPRCSSSSETNSACRTQQEGPDASPPREKSDGSVLKSLFVSLGPYQEDTKQQNHGLTPEPGGMKMEKSSTECGSFKQKQKWKNRLKNKKKTPASCNQTSDKAEQHTASLCGPGTAPLQLGKSGTVPSEPAAPLMQGHTRQTTEEGERITGSAEDGMTRKLQHYRLAWSWNTSHEGKLYNWLMSSNHNNNNKKTRQNIYGT</sequence>
<evidence type="ECO:0000259" key="8">
    <source>
        <dbReference type="PROSITE" id="PS50103"/>
    </source>
</evidence>
<feature type="compositionally biased region" description="Low complexity" evidence="7">
    <location>
        <begin position="380"/>
        <end position="396"/>
    </location>
</feature>
<proteinExistence type="predicted"/>
<organism evidence="9 10">
    <name type="scientific">Oryzias sinensis</name>
    <name type="common">Chinese medaka</name>
    <dbReference type="NCBI Taxonomy" id="183150"/>
    <lineage>
        <taxon>Eukaryota</taxon>
        <taxon>Metazoa</taxon>
        <taxon>Chordata</taxon>
        <taxon>Craniata</taxon>
        <taxon>Vertebrata</taxon>
        <taxon>Euteleostomi</taxon>
        <taxon>Actinopterygii</taxon>
        <taxon>Neopterygii</taxon>
        <taxon>Teleostei</taxon>
        <taxon>Neoteleostei</taxon>
        <taxon>Acanthomorphata</taxon>
        <taxon>Ovalentaria</taxon>
        <taxon>Atherinomorphae</taxon>
        <taxon>Beloniformes</taxon>
        <taxon>Adrianichthyidae</taxon>
        <taxon>Oryziinae</taxon>
        <taxon>Oryzias</taxon>
    </lineage>
</organism>
<dbReference type="InterPro" id="IPR000571">
    <property type="entry name" value="Znf_CCCH"/>
</dbReference>
<dbReference type="Proteomes" id="UP000694383">
    <property type="component" value="Unplaced"/>
</dbReference>
<dbReference type="PROSITE" id="PS50103">
    <property type="entry name" value="ZF_C3H1"/>
    <property type="match status" value="3"/>
</dbReference>